<feature type="compositionally biased region" description="Polar residues" evidence="2">
    <location>
        <begin position="438"/>
        <end position="451"/>
    </location>
</feature>
<name>A0A6P7FR81_DIAVI</name>
<evidence type="ECO:0000256" key="1">
    <source>
        <dbReference type="ARBA" id="ARBA00007218"/>
    </source>
</evidence>
<sequence>MNKLEEKIISGLNNIGYNGPLLTKPNFPLAIESGPKSLEYTELVNFLTNEIRTLEDIDEEVNAITSPEDAVAFIMEVTSFLKELNCPYKSLLEGHVSERLQNVSDRLLLLDYLMTELMGARILQEKRPSKKIELKLHETTEGKDMRLILQTLRFPKPPANISIRTLFQKLVPTIPIVVNKAGMDIVGKGIFDGYLSNKQWEVLNGVQEDLHAEYKIRREMLLTRLDVTIQSFQWSDRTKGKDDVFEKLYHDRRKLLKVEPDVDLADLLAARTDIAIIEKTSSSSVRRNTRSSLNRVIIGQVPDRGGRTSEIAPPPPEMPSWQQRSAGPGGRGGGRGGGGNFNRGGGNFNRGGGNFNRGDGNNFSRGGGGNNFSRSDSFSGGGGGNYQSEGGNYQSNRGGFQSGGGRGRYDDNNSGSFNAPRGGGAGGGRSYDSFQGKYGNSSFNSRISGGNQSYSNDRRDSYSSSDYQQSKRAKTYDSFQANKTTYADQYVQERQHNQQYYSKDDRGYGNDRGSRDDRRDSRGGRSNYNRGGRGGSYR</sequence>
<dbReference type="AlphaFoldDB" id="A0A6P7FR81"/>
<organism evidence="3">
    <name type="scientific">Diabrotica virgifera virgifera</name>
    <name type="common">western corn rootworm</name>
    <dbReference type="NCBI Taxonomy" id="50390"/>
    <lineage>
        <taxon>Eukaryota</taxon>
        <taxon>Metazoa</taxon>
        <taxon>Ecdysozoa</taxon>
        <taxon>Arthropoda</taxon>
        <taxon>Hexapoda</taxon>
        <taxon>Insecta</taxon>
        <taxon>Pterygota</taxon>
        <taxon>Neoptera</taxon>
        <taxon>Endopterygota</taxon>
        <taxon>Coleoptera</taxon>
        <taxon>Polyphaga</taxon>
        <taxon>Cucujiformia</taxon>
        <taxon>Chrysomeloidea</taxon>
        <taxon>Chrysomelidae</taxon>
        <taxon>Galerucinae</taxon>
        <taxon>Diabroticina</taxon>
        <taxon>Diabroticites</taxon>
        <taxon>Diabrotica</taxon>
    </lineage>
</organism>
<dbReference type="FunCoup" id="A0A6P7FR81">
    <property type="interactions" value="1308"/>
</dbReference>
<dbReference type="PANTHER" id="PTHR31353:SF1">
    <property type="entry name" value="PROTEIN FAM98B"/>
    <property type="match status" value="1"/>
</dbReference>
<evidence type="ECO:0000256" key="2">
    <source>
        <dbReference type="SAM" id="MobiDB-lite"/>
    </source>
</evidence>
<protein>
    <submittedName>
        <fullName evidence="3">Protein FAM98B isoform X1</fullName>
    </submittedName>
</protein>
<reference evidence="3" key="1">
    <citation type="submission" date="2025-08" db="UniProtKB">
        <authorList>
            <consortium name="RefSeq"/>
        </authorList>
    </citation>
    <scope>IDENTIFICATION</scope>
    <source>
        <tissue evidence="3">Whole insect</tissue>
    </source>
</reference>
<gene>
    <name evidence="3" type="primary">LOC114330361</name>
</gene>
<feature type="compositionally biased region" description="Basic and acidic residues" evidence="2">
    <location>
        <begin position="491"/>
        <end position="523"/>
    </location>
</feature>
<feature type="compositionally biased region" description="Polar residues" evidence="2">
    <location>
        <begin position="477"/>
        <end position="487"/>
    </location>
</feature>
<evidence type="ECO:0000313" key="3">
    <source>
        <dbReference type="RefSeq" id="XP_028135493.1"/>
    </source>
</evidence>
<dbReference type="Pfam" id="PF10239">
    <property type="entry name" value="DUF2465"/>
    <property type="match status" value="1"/>
</dbReference>
<feature type="region of interest" description="Disordered" evidence="2">
    <location>
        <begin position="302"/>
        <end position="538"/>
    </location>
</feature>
<dbReference type="PANTHER" id="PTHR31353">
    <property type="entry name" value="FAM98"/>
    <property type="match status" value="1"/>
</dbReference>
<proteinExistence type="inferred from homology"/>
<dbReference type="GO" id="GO:0072669">
    <property type="term" value="C:tRNA-splicing ligase complex"/>
    <property type="evidence" value="ECO:0007669"/>
    <property type="project" value="TreeGrafter"/>
</dbReference>
<feature type="compositionally biased region" description="Polar residues" evidence="2">
    <location>
        <begin position="386"/>
        <end position="396"/>
    </location>
</feature>
<feature type="compositionally biased region" description="Gly residues" evidence="2">
    <location>
        <begin position="327"/>
        <end position="355"/>
    </location>
</feature>
<accession>A0A6P7FR81</accession>
<comment type="similarity">
    <text evidence="1">Belongs to the FAM98 family.</text>
</comment>
<dbReference type="RefSeq" id="XP_028135493.1">
    <property type="nucleotide sequence ID" value="XM_028279692.1"/>
</dbReference>
<dbReference type="InParanoid" id="A0A6P7FR81"/>
<dbReference type="InterPro" id="IPR018797">
    <property type="entry name" value="FAM98"/>
</dbReference>